<comment type="subcellular location">
    <subcellularLocation>
        <location evidence="1">Cell membrane</location>
        <topology evidence="1">Multi-pass membrane protein</topology>
    </subcellularLocation>
</comment>
<gene>
    <name evidence="9" type="ORF">B6D57_02725</name>
</gene>
<evidence type="ECO:0000256" key="3">
    <source>
        <dbReference type="ARBA" id="ARBA00022475"/>
    </source>
</evidence>
<organism evidence="9 10">
    <name type="scientific">Candidatus Coatesbacteria bacterium 4484_99</name>
    <dbReference type="NCBI Taxonomy" id="1970774"/>
    <lineage>
        <taxon>Bacteria</taxon>
        <taxon>Candidatus Coatesiibacteriota</taxon>
    </lineage>
</organism>
<dbReference type="EMBL" id="NATQ01000045">
    <property type="protein sequence ID" value="OQX90521.1"/>
    <property type="molecule type" value="Genomic_DNA"/>
</dbReference>
<feature type="transmembrane region" description="Helical" evidence="8">
    <location>
        <begin position="20"/>
        <end position="40"/>
    </location>
</feature>
<keyword evidence="3" id="KW-1003">Cell membrane</keyword>
<dbReference type="AlphaFoldDB" id="A0A1W9S0Y6"/>
<keyword evidence="7 8" id="KW-0472">Membrane</keyword>
<proteinExistence type="inferred from homology"/>
<dbReference type="Proteomes" id="UP000192611">
    <property type="component" value="Unassembled WGS sequence"/>
</dbReference>
<keyword evidence="5" id="KW-0133">Cell shape</keyword>
<accession>A0A1W9S0Y6</accession>
<sequence length="168" mass="19583">MYKVKYITARVGSYKKYLSIIFLAFITVIIKYFFGIPTYRPNLVIPILIYLSMILKPKEIVWLAFIGGIILDVFSDTYIGSYTIPLILISWIFSSIRDIIYRRVWYFYVIATAVTSIIVSVCNKIISSFFFQVKPVAAFAFQDILINILIDSIFMLMLLQVFKAFFKE</sequence>
<evidence type="ECO:0000256" key="5">
    <source>
        <dbReference type="ARBA" id="ARBA00022960"/>
    </source>
</evidence>
<dbReference type="Pfam" id="PF04093">
    <property type="entry name" value="MreD"/>
    <property type="match status" value="1"/>
</dbReference>
<evidence type="ECO:0000313" key="10">
    <source>
        <dbReference type="Proteomes" id="UP000192611"/>
    </source>
</evidence>
<keyword evidence="4 8" id="KW-0812">Transmembrane</keyword>
<evidence type="ECO:0000256" key="1">
    <source>
        <dbReference type="ARBA" id="ARBA00004651"/>
    </source>
</evidence>
<keyword evidence="6 8" id="KW-1133">Transmembrane helix</keyword>
<evidence type="ECO:0000256" key="4">
    <source>
        <dbReference type="ARBA" id="ARBA00022692"/>
    </source>
</evidence>
<evidence type="ECO:0000256" key="2">
    <source>
        <dbReference type="ARBA" id="ARBA00007776"/>
    </source>
</evidence>
<feature type="transmembrane region" description="Helical" evidence="8">
    <location>
        <begin position="144"/>
        <end position="166"/>
    </location>
</feature>
<feature type="transmembrane region" description="Helical" evidence="8">
    <location>
        <begin position="60"/>
        <end position="93"/>
    </location>
</feature>
<dbReference type="NCBIfam" id="TIGR03426">
    <property type="entry name" value="shape_MreD"/>
    <property type="match status" value="1"/>
</dbReference>
<reference evidence="10" key="1">
    <citation type="submission" date="2017-03" db="EMBL/GenBank/DDBJ databases">
        <title>Novel pathways for hydrocarbon cycling and metabolic interdependencies in hydrothermal sediment communities.</title>
        <authorList>
            <person name="Dombrowski N."/>
            <person name="Seitz K."/>
            <person name="Teske A."/>
            <person name="Baker B."/>
        </authorList>
    </citation>
    <scope>NUCLEOTIDE SEQUENCE [LARGE SCALE GENOMIC DNA]</scope>
</reference>
<name>A0A1W9S0Y6_9BACT</name>
<evidence type="ECO:0000256" key="6">
    <source>
        <dbReference type="ARBA" id="ARBA00022989"/>
    </source>
</evidence>
<evidence type="ECO:0000256" key="8">
    <source>
        <dbReference type="SAM" id="Phobius"/>
    </source>
</evidence>
<dbReference type="InterPro" id="IPR007227">
    <property type="entry name" value="Cell_shape_determining_MreD"/>
</dbReference>
<comment type="caution">
    <text evidence="9">The sequence shown here is derived from an EMBL/GenBank/DDBJ whole genome shotgun (WGS) entry which is preliminary data.</text>
</comment>
<protein>
    <submittedName>
        <fullName evidence="9">Rod shape-determining protein MreD</fullName>
    </submittedName>
</protein>
<evidence type="ECO:0000313" key="9">
    <source>
        <dbReference type="EMBL" id="OQX90521.1"/>
    </source>
</evidence>
<evidence type="ECO:0000256" key="7">
    <source>
        <dbReference type="ARBA" id="ARBA00023136"/>
    </source>
</evidence>
<comment type="similarity">
    <text evidence="2">Belongs to the MreD family.</text>
</comment>
<dbReference type="GO" id="GO:0005886">
    <property type="term" value="C:plasma membrane"/>
    <property type="evidence" value="ECO:0007669"/>
    <property type="project" value="UniProtKB-SubCell"/>
</dbReference>
<dbReference type="GO" id="GO:0008360">
    <property type="term" value="P:regulation of cell shape"/>
    <property type="evidence" value="ECO:0007669"/>
    <property type="project" value="UniProtKB-KW"/>
</dbReference>
<feature type="transmembrane region" description="Helical" evidence="8">
    <location>
        <begin position="105"/>
        <end position="132"/>
    </location>
</feature>